<feature type="transmembrane region" description="Helical" evidence="9">
    <location>
        <begin position="156"/>
        <end position="176"/>
    </location>
</feature>
<dbReference type="PANTHER" id="PTHR12226:SF2">
    <property type="entry name" value="MANNOSE-P-DOLICHOL UTILIZATION DEFECT 1 PROTEIN"/>
    <property type="match status" value="1"/>
</dbReference>
<sequence>MSAITALTHQIPWFLRDPAIAIIGEKCYTTLIYDFDILDGPCLTYAISKGLGFGIVIGGSIVKIPQIFKVSASHSAIGLSLPAYVLETLSYAISLAYAYRSEFPFSTYGENLFMTIQNIVICLQIVHYGSGSRALTGMGGSFGKRSSREQGRAKQLIGWIIGMAIVGGSLFSQTIIPFPALKLLQVATVPIGLASKAPQIISNYRLKSTGNLSAFAVFNALLGCLARVFTTLTEINDPLVAFSFLLSALLNSIIAFQMILYWSQPPSYPTTSSQSNTPRGSLSGPSSGRYGSKGGWGEKTGTEWEAEESGVGMDGQAAPTSPMKGPKEWSRKID</sequence>
<reference evidence="10" key="1">
    <citation type="submission" date="2014-08" db="EMBL/GenBank/DDBJ databases">
        <authorList>
            <person name="Sharma Rahul"/>
            <person name="Thines Marco"/>
        </authorList>
    </citation>
    <scope>NUCLEOTIDE SEQUENCE</scope>
</reference>
<feature type="transmembrane region" description="Helical" evidence="9">
    <location>
        <begin position="43"/>
        <end position="64"/>
    </location>
</feature>
<dbReference type="AlphaFoldDB" id="A0A0F7SIH7"/>
<feature type="region of interest" description="Disordered" evidence="8">
    <location>
        <begin position="269"/>
        <end position="334"/>
    </location>
</feature>
<keyword evidence="3 9" id="KW-0812">Transmembrane</keyword>
<evidence type="ECO:0000256" key="7">
    <source>
        <dbReference type="ARBA" id="ARBA00038475"/>
    </source>
</evidence>
<evidence type="ECO:0000256" key="1">
    <source>
        <dbReference type="ARBA" id="ARBA00004141"/>
    </source>
</evidence>
<dbReference type="GO" id="GO:0016020">
    <property type="term" value="C:membrane"/>
    <property type="evidence" value="ECO:0007669"/>
    <property type="project" value="UniProtKB-SubCell"/>
</dbReference>
<dbReference type="InterPro" id="IPR016817">
    <property type="entry name" value="MannP-dilichol_defect-1"/>
</dbReference>
<feature type="transmembrane region" description="Helical" evidence="9">
    <location>
        <begin position="239"/>
        <end position="262"/>
    </location>
</feature>
<evidence type="ECO:0000256" key="4">
    <source>
        <dbReference type="ARBA" id="ARBA00022737"/>
    </source>
</evidence>
<organism evidence="10">
    <name type="scientific">Phaffia rhodozyma</name>
    <name type="common">Yeast</name>
    <name type="synonym">Xanthophyllomyces dendrorhous</name>
    <dbReference type="NCBI Taxonomy" id="264483"/>
    <lineage>
        <taxon>Eukaryota</taxon>
        <taxon>Fungi</taxon>
        <taxon>Dikarya</taxon>
        <taxon>Basidiomycota</taxon>
        <taxon>Agaricomycotina</taxon>
        <taxon>Tremellomycetes</taxon>
        <taxon>Cystofilobasidiales</taxon>
        <taxon>Mrakiaceae</taxon>
        <taxon>Phaffia</taxon>
    </lineage>
</organism>
<dbReference type="SMART" id="SM00679">
    <property type="entry name" value="CTNS"/>
    <property type="match status" value="2"/>
</dbReference>
<comment type="similarity">
    <text evidence="7">Belongs to the MPDU1 (TC 2.A.43.3) family.</text>
</comment>
<dbReference type="Gene3D" id="1.20.1280.290">
    <property type="match status" value="2"/>
</dbReference>
<feature type="compositionally biased region" description="Low complexity" evidence="8">
    <location>
        <begin position="269"/>
        <end position="290"/>
    </location>
</feature>
<evidence type="ECO:0000313" key="10">
    <source>
        <dbReference type="EMBL" id="CDZ98215.1"/>
    </source>
</evidence>
<evidence type="ECO:0000256" key="3">
    <source>
        <dbReference type="ARBA" id="ARBA00022692"/>
    </source>
</evidence>
<comment type="subcellular location">
    <subcellularLocation>
        <location evidence="1">Membrane</location>
        <topology evidence="1">Multi-pass membrane protein</topology>
    </subcellularLocation>
</comment>
<protein>
    <submittedName>
        <fullName evidence="10">Predicted endoplasmic reticulum membrane protein Lec35/MPDU1 involved in monosaccharide-P-dolichol utilization</fullName>
    </submittedName>
</protein>
<evidence type="ECO:0000256" key="9">
    <source>
        <dbReference type="SAM" id="Phobius"/>
    </source>
</evidence>
<dbReference type="PANTHER" id="PTHR12226">
    <property type="entry name" value="MANNOSE-P-DOLICHOL UTILIZATION DEFECT 1 LEC35 -RELATED"/>
    <property type="match status" value="1"/>
</dbReference>
<keyword evidence="4" id="KW-0677">Repeat</keyword>
<dbReference type="FunFam" id="1.20.1280.290:FF:000006">
    <property type="entry name" value="mannose-P-dolichol utilization defect 1 protein"/>
    <property type="match status" value="1"/>
</dbReference>
<keyword evidence="5 9" id="KW-1133">Transmembrane helix</keyword>
<feature type="compositionally biased region" description="Basic and acidic residues" evidence="8">
    <location>
        <begin position="325"/>
        <end position="334"/>
    </location>
</feature>
<accession>A0A0F7SIH7</accession>
<evidence type="ECO:0000256" key="5">
    <source>
        <dbReference type="ARBA" id="ARBA00022989"/>
    </source>
</evidence>
<name>A0A0F7SIH7_PHARH</name>
<dbReference type="Pfam" id="PF04193">
    <property type="entry name" value="PQ-loop"/>
    <property type="match status" value="2"/>
</dbReference>
<evidence type="ECO:0000256" key="6">
    <source>
        <dbReference type="ARBA" id="ARBA00023136"/>
    </source>
</evidence>
<dbReference type="EMBL" id="LN483326">
    <property type="protein sequence ID" value="CDZ98215.1"/>
    <property type="molecule type" value="Genomic_DNA"/>
</dbReference>
<evidence type="ECO:0000256" key="2">
    <source>
        <dbReference type="ARBA" id="ARBA00022448"/>
    </source>
</evidence>
<keyword evidence="6 9" id="KW-0472">Membrane</keyword>
<feature type="transmembrane region" description="Helical" evidence="9">
    <location>
        <begin position="212"/>
        <end position="232"/>
    </location>
</feature>
<proteinExistence type="inferred from homology"/>
<feature type="transmembrane region" description="Helical" evidence="9">
    <location>
        <begin position="76"/>
        <end position="99"/>
    </location>
</feature>
<feature type="transmembrane region" description="Helical" evidence="9">
    <location>
        <begin position="111"/>
        <end position="135"/>
    </location>
</feature>
<evidence type="ECO:0000256" key="8">
    <source>
        <dbReference type="SAM" id="MobiDB-lite"/>
    </source>
</evidence>
<keyword evidence="2" id="KW-0813">Transport</keyword>
<dbReference type="InterPro" id="IPR006603">
    <property type="entry name" value="PQ-loop_rpt"/>
</dbReference>